<evidence type="ECO:0000313" key="14">
    <source>
        <dbReference type="Proteomes" id="UP001595536"/>
    </source>
</evidence>
<dbReference type="InterPro" id="IPR009045">
    <property type="entry name" value="Zn_M74/Hedgehog-like"/>
</dbReference>
<dbReference type="Pfam" id="PF05951">
    <property type="entry name" value="Peptidase_M15_2"/>
    <property type="match status" value="1"/>
</dbReference>
<evidence type="ECO:0000256" key="12">
    <source>
        <dbReference type="SAM" id="MobiDB-lite"/>
    </source>
</evidence>
<gene>
    <name evidence="13" type="ORF">ACFOEX_06805</name>
</gene>
<evidence type="ECO:0000313" key="13">
    <source>
        <dbReference type="EMBL" id="MFC3266057.1"/>
    </source>
</evidence>
<dbReference type="PANTHER" id="PTHR37425">
    <property type="match status" value="1"/>
</dbReference>
<feature type="non-terminal residue" evidence="13">
    <location>
        <position position="391"/>
    </location>
</feature>
<comment type="pathway">
    <text evidence="2">Cell wall biogenesis; cell wall polysaccharide biosynthesis.</text>
</comment>
<evidence type="ECO:0000256" key="2">
    <source>
        <dbReference type="ARBA" id="ARBA00004776"/>
    </source>
</evidence>
<comment type="similarity">
    <text evidence="10">Belongs to the peptidase M15 family.</text>
</comment>
<feature type="compositionally biased region" description="Pro residues" evidence="12">
    <location>
        <begin position="382"/>
        <end position="391"/>
    </location>
</feature>
<evidence type="ECO:0000256" key="10">
    <source>
        <dbReference type="ARBA" id="ARBA00093448"/>
    </source>
</evidence>
<proteinExistence type="inferred from homology"/>
<evidence type="ECO:0000256" key="4">
    <source>
        <dbReference type="ARBA" id="ARBA00022723"/>
    </source>
</evidence>
<feature type="region of interest" description="Disordered" evidence="12">
    <location>
        <begin position="320"/>
        <end position="391"/>
    </location>
</feature>
<dbReference type="InterPro" id="IPR010275">
    <property type="entry name" value="MepK"/>
</dbReference>
<comment type="cofactor">
    <cofactor evidence="1">
        <name>Zn(2+)</name>
        <dbReference type="ChEBI" id="CHEBI:29105"/>
    </cofactor>
</comment>
<keyword evidence="3" id="KW-0645">Protease</keyword>
<dbReference type="PANTHER" id="PTHR37425:SF1">
    <property type="entry name" value="OUTER MEMBRANE PROTEIN"/>
    <property type="match status" value="1"/>
</dbReference>
<dbReference type="SUPFAM" id="SSF55166">
    <property type="entry name" value="Hedgehog/DD-peptidase"/>
    <property type="match status" value="1"/>
</dbReference>
<name>A0ABV7LDS9_9HYPH</name>
<keyword evidence="6" id="KW-0378">Hydrolase</keyword>
<accession>A0ABV7LDS9</accession>
<keyword evidence="9" id="KW-0961">Cell wall biogenesis/degradation</keyword>
<dbReference type="CDD" id="cd14844">
    <property type="entry name" value="Zn-DD-carboxypeptidase_like"/>
    <property type="match status" value="1"/>
</dbReference>
<evidence type="ECO:0000256" key="9">
    <source>
        <dbReference type="ARBA" id="ARBA00023316"/>
    </source>
</evidence>
<dbReference type="Gene3D" id="3.30.1380.10">
    <property type="match status" value="1"/>
</dbReference>
<dbReference type="RefSeq" id="WP_376868793.1">
    <property type="nucleotide sequence ID" value="NZ_JBHRUV010000029.1"/>
</dbReference>
<reference evidence="14" key="1">
    <citation type="journal article" date="2019" name="Int. J. Syst. Evol. Microbiol.">
        <title>The Global Catalogue of Microorganisms (GCM) 10K type strain sequencing project: providing services to taxonomists for standard genome sequencing and annotation.</title>
        <authorList>
            <consortium name="The Broad Institute Genomics Platform"/>
            <consortium name="The Broad Institute Genome Sequencing Center for Infectious Disease"/>
            <person name="Wu L."/>
            <person name="Ma J."/>
        </authorList>
    </citation>
    <scope>NUCLEOTIDE SEQUENCE [LARGE SCALE GENOMIC DNA]</scope>
    <source>
        <strain evidence="14">CCM 7941</strain>
    </source>
</reference>
<keyword evidence="4" id="KW-0479">Metal-binding</keyword>
<keyword evidence="14" id="KW-1185">Reference proteome</keyword>
<evidence type="ECO:0000256" key="6">
    <source>
        <dbReference type="ARBA" id="ARBA00022801"/>
    </source>
</evidence>
<keyword evidence="5" id="KW-0732">Signal</keyword>
<evidence type="ECO:0000256" key="11">
    <source>
        <dbReference type="ARBA" id="ARBA00093666"/>
    </source>
</evidence>
<dbReference type="Proteomes" id="UP001595536">
    <property type="component" value="Unassembled WGS sequence"/>
</dbReference>
<evidence type="ECO:0000256" key="5">
    <source>
        <dbReference type="ARBA" id="ARBA00022729"/>
    </source>
</evidence>
<evidence type="ECO:0000256" key="1">
    <source>
        <dbReference type="ARBA" id="ARBA00001947"/>
    </source>
</evidence>
<sequence>MSAPRPSSSSSVATGPDGRRTCSRTFLSLPAPRWLAGRLARLCLGAVALAGACLAGVSETQNAVANGDTRTLSLYYVHTKESLTVTFRRNGAYDRAALKQLNWFLRDWRREEPTNMDPRLFDLLWEVYRELGSRETIHVLSAYRAPATNAMLRRRSSRVAEHSQHMLGKAIDFYLPDVPSSRVREVGIRLQRGGVGYYPSSYNPFVHLDVGSVRTWPRLTYAQLIRIFPDGKTVHIPANGRPLPGYDEARREILARGGSVPGATVYAAAEAQPKKSFWARLFGGSDESEDVAEQQAIARAPAYRPRSAKEAAATAKQVAWAKGDETSGDAGLLGFLGGGRRGQPQQAEQTPEPEEQEQPAVTADRLPPMEPQQQPQTRMAALPPPAAPPLP</sequence>
<protein>
    <recommendedName>
        <fullName evidence="11">Murein endopeptidase K</fullName>
    </recommendedName>
</protein>
<dbReference type="EMBL" id="JBHRUV010000029">
    <property type="protein sequence ID" value="MFC3266057.1"/>
    <property type="molecule type" value="Genomic_DNA"/>
</dbReference>
<keyword evidence="8" id="KW-0482">Metalloprotease</keyword>
<evidence type="ECO:0000256" key="7">
    <source>
        <dbReference type="ARBA" id="ARBA00022833"/>
    </source>
</evidence>
<comment type="caution">
    <text evidence="13">The sequence shown here is derived from an EMBL/GenBank/DDBJ whole genome shotgun (WGS) entry which is preliminary data.</text>
</comment>
<organism evidence="13 14">
    <name type="scientific">Camelimonas abortus</name>
    <dbReference type="NCBI Taxonomy" id="1017184"/>
    <lineage>
        <taxon>Bacteria</taxon>
        <taxon>Pseudomonadati</taxon>
        <taxon>Pseudomonadota</taxon>
        <taxon>Alphaproteobacteria</taxon>
        <taxon>Hyphomicrobiales</taxon>
        <taxon>Chelatococcaceae</taxon>
        <taxon>Camelimonas</taxon>
    </lineage>
</organism>
<evidence type="ECO:0000256" key="8">
    <source>
        <dbReference type="ARBA" id="ARBA00023049"/>
    </source>
</evidence>
<keyword evidence="7" id="KW-0862">Zinc</keyword>
<evidence type="ECO:0000256" key="3">
    <source>
        <dbReference type="ARBA" id="ARBA00022670"/>
    </source>
</evidence>